<organism evidence="3 4">
    <name type="scientific">Senna tora</name>
    <dbReference type="NCBI Taxonomy" id="362788"/>
    <lineage>
        <taxon>Eukaryota</taxon>
        <taxon>Viridiplantae</taxon>
        <taxon>Streptophyta</taxon>
        <taxon>Embryophyta</taxon>
        <taxon>Tracheophyta</taxon>
        <taxon>Spermatophyta</taxon>
        <taxon>Magnoliopsida</taxon>
        <taxon>eudicotyledons</taxon>
        <taxon>Gunneridae</taxon>
        <taxon>Pentapetalae</taxon>
        <taxon>rosids</taxon>
        <taxon>fabids</taxon>
        <taxon>Fabales</taxon>
        <taxon>Fabaceae</taxon>
        <taxon>Caesalpinioideae</taxon>
        <taxon>Cassia clade</taxon>
        <taxon>Senna</taxon>
    </lineage>
</organism>
<feature type="compositionally biased region" description="Basic and acidic residues" evidence="1">
    <location>
        <begin position="271"/>
        <end position="295"/>
    </location>
</feature>
<feature type="compositionally biased region" description="Polar residues" evidence="1">
    <location>
        <begin position="317"/>
        <end position="333"/>
    </location>
</feature>
<dbReference type="EMBL" id="JAAIUW010000011">
    <property type="protein sequence ID" value="KAF7810206.1"/>
    <property type="molecule type" value="Genomic_DNA"/>
</dbReference>
<accession>A0A834SUV2</accession>
<evidence type="ECO:0000256" key="2">
    <source>
        <dbReference type="SAM" id="Phobius"/>
    </source>
</evidence>
<evidence type="ECO:0000313" key="3">
    <source>
        <dbReference type="EMBL" id="KAF7810206.1"/>
    </source>
</evidence>
<feature type="transmembrane region" description="Helical" evidence="2">
    <location>
        <begin position="23"/>
        <end position="44"/>
    </location>
</feature>
<evidence type="ECO:0000256" key="1">
    <source>
        <dbReference type="SAM" id="MobiDB-lite"/>
    </source>
</evidence>
<name>A0A834SUV2_9FABA</name>
<gene>
    <name evidence="3" type="ORF">G2W53_036949</name>
</gene>
<keyword evidence="2" id="KW-1133">Transmembrane helix</keyword>
<keyword evidence="2" id="KW-0472">Membrane</keyword>
<feature type="compositionally biased region" description="Basic and acidic residues" evidence="1">
    <location>
        <begin position="187"/>
        <end position="203"/>
    </location>
</feature>
<feature type="region of interest" description="Disordered" evidence="1">
    <location>
        <begin position="184"/>
        <end position="212"/>
    </location>
</feature>
<feature type="region of interest" description="Disordered" evidence="1">
    <location>
        <begin position="309"/>
        <end position="333"/>
    </location>
</feature>
<keyword evidence="4" id="KW-1185">Reference proteome</keyword>
<feature type="region of interest" description="Disordered" evidence="1">
    <location>
        <begin position="148"/>
        <end position="167"/>
    </location>
</feature>
<proteinExistence type="predicted"/>
<dbReference type="Proteomes" id="UP000634136">
    <property type="component" value="Unassembled WGS sequence"/>
</dbReference>
<evidence type="ECO:0000313" key="4">
    <source>
        <dbReference type="Proteomes" id="UP000634136"/>
    </source>
</evidence>
<keyword evidence="2" id="KW-0812">Transmembrane</keyword>
<comment type="caution">
    <text evidence="3">The sequence shown here is derived from an EMBL/GenBank/DDBJ whole genome shotgun (WGS) entry which is preliminary data.</text>
</comment>
<sequence>MKLTPRTTVFIAGGHFIQDHSSITIIILYIRTMTTFVGIVAQYFEGRQKGMFTGRNTMVNSLPVLPSRILMMNQIKHERMSNFQSTKDYSTSTDQKLTISSNSSAEVISTTLTFTDLVKSSTKTIASYKLFDYNYGKPTPNLLQARSDTSREAMEDGGENTRPKGHIFRDTKPARLSATTLQLLGTQEKDKHQSPSQIKHERMSNFQSTKDYSTSTDQKLTISSNNSAGVISTTLTFTDLVKSSTKTIALYKLFDYNSSKPTPNLLQARSDTSREAMEDGGENTRPKGHIFRDAKPARLSATTLQLLAKPRKKNKHQSLSQASHLHQDNQSTASYGLSKSYPLEEELAAAFPELPIDTSHQRLVTITESELIREDMHTPIFYPNCLSSLTVQDKVSGRERQRGQDASAAHFLENSLSLVGRAPTQRRHRKFLTLGVAELRV</sequence>
<dbReference type="AlphaFoldDB" id="A0A834SUV2"/>
<protein>
    <submittedName>
        <fullName evidence="3">Uncharacterized protein</fullName>
    </submittedName>
</protein>
<reference evidence="3" key="1">
    <citation type="submission" date="2020-09" db="EMBL/GenBank/DDBJ databases">
        <title>Genome-Enabled Discovery of Anthraquinone Biosynthesis in Senna tora.</title>
        <authorList>
            <person name="Kang S.-H."/>
            <person name="Pandey R.P."/>
            <person name="Lee C.-M."/>
            <person name="Sim J.-S."/>
            <person name="Jeong J.-T."/>
            <person name="Choi B.-S."/>
            <person name="Jung M."/>
            <person name="Ginzburg D."/>
            <person name="Zhao K."/>
            <person name="Won S.Y."/>
            <person name="Oh T.-J."/>
            <person name="Yu Y."/>
            <person name="Kim N.-H."/>
            <person name="Lee O.R."/>
            <person name="Lee T.-H."/>
            <person name="Bashyal P."/>
            <person name="Kim T.-S."/>
            <person name="Lee W.-H."/>
            <person name="Kawkins C."/>
            <person name="Kim C.-K."/>
            <person name="Kim J.S."/>
            <person name="Ahn B.O."/>
            <person name="Rhee S.Y."/>
            <person name="Sohng J.K."/>
        </authorList>
    </citation>
    <scope>NUCLEOTIDE SEQUENCE</scope>
    <source>
        <tissue evidence="3">Leaf</tissue>
    </source>
</reference>
<feature type="region of interest" description="Disordered" evidence="1">
    <location>
        <begin position="264"/>
        <end position="295"/>
    </location>
</feature>